<protein>
    <submittedName>
        <fullName evidence="3">Plasmid replication protein RepC</fullName>
    </submittedName>
</protein>
<evidence type="ECO:0000259" key="2">
    <source>
        <dbReference type="Pfam" id="PF03428"/>
    </source>
</evidence>
<dbReference type="InterPro" id="IPR047611">
    <property type="entry name" value="RepABC_RepC"/>
</dbReference>
<gene>
    <name evidence="3" type="primary">repC</name>
    <name evidence="3" type="ORF">PL336_16500</name>
</gene>
<evidence type="ECO:0000313" key="3">
    <source>
        <dbReference type="EMBL" id="WCE72093.1"/>
    </source>
</evidence>
<evidence type="ECO:0000313" key="4">
    <source>
        <dbReference type="Proteomes" id="UP001210770"/>
    </source>
</evidence>
<dbReference type="AlphaFoldDB" id="A0AAX3LV37"/>
<feature type="domain" description="Plasmid replication protein C N-terminal" evidence="2">
    <location>
        <begin position="20"/>
        <end position="183"/>
    </location>
</feature>
<dbReference type="RefSeq" id="WP_271690148.1">
    <property type="nucleotide sequence ID" value="NZ_CP116424.1"/>
</dbReference>
<organism evidence="3 4">
    <name type="scientific">Sulfitobacter faviae</name>
    <dbReference type="NCBI Taxonomy" id="1775881"/>
    <lineage>
        <taxon>Bacteria</taxon>
        <taxon>Pseudomonadati</taxon>
        <taxon>Pseudomonadota</taxon>
        <taxon>Alphaproteobacteria</taxon>
        <taxon>Rhodobacterales</taxon>
        <taxon>Roseobacteraceae</taxon>
        <taxon>Sulfitobacter</taxon>
    </lineage>
</organism>
<feature type="region of interest" description="Disordered" evidence="1">
    <location>
        <begin position="286"/>
        <end position="330"/>
    </location>
</feature>
<dbReference type="NCBIfam" id="NF040974">
    <property type="entry name" value="RepABC_RepC"/>
    <property type="match status" value="1"/>
</dbReference>
<dbReference type="Pfam" id="PF03428">
    <property type="entry name" value="RP-C"/>
    <property type="match status" value="1"/>
</dbReference>
<proteinExistence type="predicted"/>
<evidence type="ECO:0000256" key="1">
    <source>
        <dbReference type="SAM" id="MobiDB-lite"/>
    </source>
</evidence>
<dbReference type="EMBL" id="CP116424">
    <property type="protein sequence ID" value="WCE72093.1"/>
    <property type="molecule type" value="Genomic_DNA"/>
</dbReference>
<reference evidence="3" key="1">
    <citation type="submission" date="2023-01" db="EMBL/GenBank/DDBJ databases">
        <title>Comparative genomic analysis of cold water coral derived Sulfitobacter faviae: insights into their metabolism and habitat adaptation.</title>
        <authorList>
            <person name="Guo Y."/>
            <person name="Lin S."/>
            <person name="Huang Z."/>
            <person name="Tang K."/>
            <person name="Wang X."/>
        </authorList>
    </citation>
    <scope>NUCLEOTIDE SEQUENCE</scope>
    <source>
        <strain evidence="3">SCSIO W_1865</strain>
        <plasmid evidence="3">unnamed1</plasmid>
    </source>
</reference>
<sequence length="435" mass="48237">MKQAKTTAFYAGGRSSCAPTLSGTRPSVTRRDLLTAVKNSSQSYGLTPSSILVLDTLLSFLPSRDRDTGIESALSPDDLLVVYPSNKSICLRANRMSDRVLRRHIAKLCEIGFIARKDSATRKRFPLRVGGVVRDAFGFDLSPLLRIYPELVAEAARLELQASELRSMRSKALAIRADLLRASEQLTDAQIDYLAEVKKILRRTSLKPEGVAALIREMRALKDDTQRRRSSSGETIQTSQPHHRAPSPTPATADQLQRTEPKEMALQELERCTTCTRHERNLEIDAPRSVPLSGRKVGVERANRARDRLADTPKESARDGQNSRQVESVKIEPNKKAHDEYGRLIAVWERCPTIASFYPEAIQSPSRLREAVFLFGSFLTLKSDVLAKGVALIGWPNMISALEYLAENAKRIKSPAAYFHSMIAGFIAGKPVAGT</sequence>
<dbReference type="InterPro" id="IPR005090">
    <property type="entry name" value="RepC_N"/>
</dbReference>
<feature type="compositionally biased region" description="Basic and acidic residues" evidence="1">
    <location>
        <begin position="297"/>
        <end position="318"/>
    </location>
</feature>
<dbReference type="Proteomes" id="UP001210770">
    <property type="component" value="Plasmid unnamed1"/>
</dbReference>
<name>A0AAX3LV37_9RHOB</name>
<feature type="region of interest" description="Disordered" evidence="1">
    <location>
        <begin position="222"/>
        <end position="258"/>
    </location>
</feature>
<geneLocation type="plasmid" evidence="3 4">
    <name>unnamed1</name>
</geneLocation>
<accession>A0AAX3LV37</accession>
<keyword evidence="3" id="KW-0614">Plasmid</keyword>